<dbReference type="SUPFAM" id="SSF52949">
    <property type="entry name" value="Macro domain-like"/>
    <property type="match status" value="1"/>
</dbReference>
<evidence type="ECO:0000313" key="3">
    <source>
        <dbReference type="EMBL" id="WDV05443.1"/>
    </source>
</evidence>
<dbReference type="Pfam" id="PF01661">
    <property type="entry name" value="Macro"/>
    <property type="match status" value="1"/>
</dbReference>
<protein>
    <submittedName>
        <fullName evidence="3">Macro domain-containing protein</fullName>
    </submittedName>
</protein>
<evidence type="ECO:0000259" key="2">
    <source>
        <dbReference type="PROSITE" id="PS51154"/>
    </source>
</evidence>
<evidence type="ECO:0000313" key="4">
    <source>
        <dbReference type="Proteomes" id="UP001219585"/>
    </source>
</evidence>
<dbReference type="KEGG" id="liu:OU989_14105"/>
<dbReference type="InterPro" id="IPR050892">
    <property type="entry name" value="ADP-ribose_metab_enzymes"/>
</dbReference>
<dbReference type="Gene3D" id="3.40.220.10">
    <property type="entry name" value="Leucine Aminopeptidase, subunit E, domain 1"/>
    <property type="match status" value="1"/>
</dbReference>
<comment type="catalytic activity">
    <reaction evidence="1">
        <text>an N-(ADP-alpha-D-ribosyl)-thymidine in DNA + H2O = a thymidine in DNA + ADP-D-ribose</text>
        <dbReference type="Rhea" id="RHEA:71655"/>
        <dbReference type="Rhea" id="RHEA-COMP:13556"/>
        <dbReference type="Rhea" id="RHEA-COMP:18051"/>
        <dbReference type="ChEBI" id="CHEBI:15377"/>
        <dbReference type="ChEBI" id="CHEBI:57967"/>
        <dbReference type="ChEBI" id="CHEBI:137386"/>
        <dbReference type="ChEBI" id="CHEBI:191199"/>
    </reaction>
    <physiologicalReaction direction="left-to-right" evidence="1">
        <dbReference type="Rhea" id="RHEA:71656"/>
    </physiologicalReaction>
</comment>
<dbReference type="AlphaFoldDB" id="A0AAJ5US32"/>
<organism evidence="3 4">
    <name type="scientific">Lysinibacillus irui</name>
    <dbReference type="NCBI Taxonomy" id="2998077"/>
    <lineage>
        <taxon>Bacteria</taxon>
        <taxon>Bacillati</taxon>
        <taxon>Bacillota</taxon>
        <taxon>Bacilli</taxon>
        <taxon>Bacillales</taxon>
        <taxon>Bacillaceae</taxon>
        <taxon>Lysinibacillus</taxon>
    </lineage>
</organism>
<dbReference type="EMBL" id="CP113527">
    <property type="protein sequence ID" value="WDV05443.1"/>
    <property type="molecule type" value="Genomic_DNA"/>
</dbReference>
<reference evidence="3" key="1">
    <citation type="submission" date="2022-11" db="EMBL/GenBank/DDBJ databases">
        <title>Lysinibacillus irui.</title>
        <authorList>
            <person name="Akintayo S.O."/>
        </authorList>
    </citation>
    <scope>NUCLEOTIDE SEQUENCE</scope>
    <source>
        <strain evidence="3">IRB4-01</strain>
    </source>
</reference>
<gene>
    <name evidence="3" type="ORF">OU989_14105</name>
</gene>
<sequence length="256" mass="29420">MVVSHARTNNSLLYYKCDNIEFLKGYGQLYTEFDDCVATRQINIINNDIYSSSSLHDWNEDVGFLLYDGHIDSLDLSDSVPITQLEFENKWQEGIVANKSQINYLKGDASLPLEEHTLIIHVVNILGKWGKGFVLSLSKQFPFAKNEYVKWSKDKETFGLGEVQFVCVDQERATFVANMLAQHGVRKNDKDHTTYIDYDALRLCLRKVARFALKNRLSIQMPKIGSGLAGGDWEEIEKIINEELIYYKIKCTVFEL</sequence>
<dbReference type="GO" id="GO:0140291">
    <property type="term" value="P:peptidyl-glutamate ADP-deribosylation"/>
    <property type="evidence" value="ECO:0007669"/>
    <property type="project" value="TreeGrafter"/>
</dbReference>
<dbReference type="PANTHER" id="PTHR12521:SF0">
    <property type="entry name" value="ADP-RIBOSE GLYCOHYDROLASE OARD1"/>
    <property type="match status" value="1"/>
</dbReference>
<accession>A0AAJ5US32</accession>
<dbReference type="Proteomes" id="UP001219585">
    <property type="component" value="Chromosome"/>
</dbReference>
<dbReference type="InterPro" id="IPR043472">
    <property type="entry name" value="Macro_dom-like"/>
</dbReference>
<dbReference type="RefSeq" id="WP_274793668.1">
    <property type="nucleotide sequence ID" value="NZ_CP113527.1"/>
</dbReference>
<evidence type="ECO:0000256" key="1">
    <source>
        <dbReference type="ARBA" id="ARBA00035885"/>
    </source>
</evidence>
<dbReference type="SMART" id="SM00506">
    <property type="entry name" value="A1pp"/>
    <property type="match status" value="1"/>
</dbReference>
<name>A0AAJ5US32_9BACI</name>
<feature type="domain" description="Macro" evidence="2">
    <location>
        <begin position="89"/>
        <end position="256"/>
    </location>
</feature>
<proteinExistence type="predicted"/>
<dbReference type="PANTHER" id="PTHR12521">
    <property type="entry name" value="PROTEIN C6ORF130"/>
    <property type="match status" value="1"/>
</dbReference>
<dbReference type="PROSITE" id="PS51154">
    <property type="entry name" value="MACRO"/>
    <property type="match status" value="1"/>
</dbReference>
<dbReference type="InterPro" id="IPR002589">
    <property type="entry name" value="Macro_dom"/>
</dbReference>